<evidence type="ECO:0000313" key="3">
    <source>
        <dbReference type="Proteomes" id="UP000053512"/>
    </source>
</evidence>
<dbReference type="NCBIfam" id="TIGR03544">
    <property type="entry name" value="DivI1A_domain"/>
    <property type="match status" value="2"/>
</dbReference>
<feature type="region of interest" description="Disordered" evidence="1">
    <location>
        <begin position="1"/>
        <end position="24"/>
    </location>
</feature>
<reference evidence="3" key="1">
    <citation type="submission" date="2015-12" db="EMBL/GenBank/DDBJ databases">
        <authorList>
            <person name="Nair G.R."/>
            <person name="Kaur G."/>
            <person name="Mayilraj S."/>
        </authorList>
    </citation>
    <scope>NUCLEOTIDE SEQUENCE [LARGE SCALE GENOMIC DNA]</scope>
    <source>
        <strain evidence="3">CD08_4</strain>
    </source>
</reference>
<sequence length="212" mass="22947">MPSEPPGARPPTARIPRCSPAERGYDVEQVDDVLAGVRAALGFAPDGFAPDGSAPDGPAAGEDPRALTSTQVRAVVFAAARGGYRPEAVDELLEAAEDALAAAEREQCLRARGPEAWQEHVDSLARLLRNRLDRPRTQRFRRPSRPRAQGYSAAHVDVLCERLGARLAGAAPLEPAELRRAVFPPAQGERSYEEQQVDAFLDRAVQLLLAVR</sequence>
<evidence type="ECO:0008006" key="4">
    <source>
        <dbReference type="Google" id="ProtNLM"/>
    </source>
</evidence>
<evidence type="ECO:0000256" key="1">
    <source>
        <dbReference type="SAM" id="MobiDB-lite"/>
    </source>
</evidence>
<dbReference type="Gene3D" id="6.10.250.660">
    <property type="match status" value="1"/>
</dbReference>
<protein>
    <recommendedName>
        <fullName evidence="4">DivIVA domain-containing protein</fullName>
    </recommendedName>
</protein>
<organism evidence="2 3">
    <name type="scientific">Kocuria rosea subsp. polaris</name>
    <dbReference type="NCBI Taxonomy" id="136273"/>
    <lineage>
        <taxon>Bacteria</taxon>
        <taxon>Bacillati</taxon>
        <taxon>Actinomycetota</taxon>
        <taxon>Actinomycetes</taxon>
        <taxon>Micrococcales</taxon>
        <taxon>Micrococcaceae</taxon>
        <taxon>Kocuria</taxon>
    </lineage>
</organism>
<feature type="region of interest" description="Disordered" evidence="1">
    <location>
        <begin position="44"/>
        <end position="67"/>
    </location>
</feature>
<dbReference type="OrthoDB" id="3480096at2"/>
<name>A0A0W8IM62_KOCRO</name>
<dbReference type="EMBL" id="LQBK01000006">
    <property type="protein sequence ID" value="KUG61137.1"/>
    <property type="molecule type" value="Genomic_DNA"/>
</dbReference>
<dbReference type="RefSeq" id="WP_058873480.1">
    <property type="nucleotide sequence ID" value="NZ_LQBK01000006.1"/>
</dbReference>
<evidence type="ECO:0000313" key="2">
    <source>
        <dbReference type="EMBL" id="KUG61137.1"/>
    </source>
</evidence>
<gene>
    <name evidence="2" type="ORF">AVL61_08260</name>
</gene>
<dbReference type="InterPro" id="IPR019933">
    <property type="entry name" value="DivIVA_domain"/>
</dbReference>
<dbReference type="AlphaFoldDB" id="A0A0W8IM62"/>
<proteinExistence type="predicted"/>
<feature type="compositionally biased region" description="Low complexity" evidence="1">
    <location>
        <begin position="44"/>
        <end position="61"/>
    </location>
</feature>
<comment type="caution">
    <text evidence="2">The sequence shown here is derived from an EMBL/GenBank/DDBJ whole genome shotgun (WGS) entry which is preliminary data.</text>
</comment>
<dbReference type="Proteomes" id="UP000053512">
    <property type="component" value="Unassembled WGS sequence"/>
</dbReference>
<dbReference type="STRING" id="136273.GY22_08805"/>
<accession>A0A0W8IM62</accession>